<keyword evidence="3" id="KW-1185">Reference proteome</keyword>
<feature type="transmembrane region" description="Helical" evidence="1">
    <location>
        <begin position="72"/>
        <end position="92"/>
    </location>
</feature>
<feature type="transmembrane region" description="Helical" evidence="1">
    <location>
        <begin position="112"/>
        <end position="130"/>
    </location>
</feature>
<evidence type="ECO:0008006" key="4">
    <source>
        <dbReference type="Google" id="ProtNLM"/>
    </source>
</evidence>
<sequence>MKSANSSPWKYVITWLRLYFGAHLFFSGIRFVIDGYVPMIPGLAGQYVAGADAIGMYHWVKYMEAIYGALLLTNRFVFLTLILEMPTTVTIFWLNTFISATPRQLFSGPQELLMNGILLLAYSGYMAVCFRPTLNPMWLWDGWKGFSLQGKGGSLVGVPALEQQQNVPPLEPRQKELA</sequence>
<comment type="caution">
    <text evidence="2">The sequence shown here is derived from an EMBL/GenBank/DDBJ whole genome shotgun (WGS) entry which is preliminary data.</text>
</comment>
<keyword evidence="1" id="KW-1133">Transmembrane helix</keyword>
<evidence type="ECO:0000313" key="3">
    <source>
        <dbReference type="Proteomes" id="UP000195569"/>
    </source>
</evidence>
<reference evidence="2" key="1">
    <citation type="submission" date="2016-12" db="EMBL/GenBank/DDBJ databases">
        <authorList>
            <person name="Moulin L."/>
        </authorList>
    </citation>
    <scope>NUCLEOTIDE SEQUENCE [LARGE SCALE GENOMIC DNA]</scope>
    <source>
        <strain evidence="2">STM 7183</strain>
    </source>
</reference>
<keyword evidence="1" id="KW-0812">Transmembrane</keyword>
<evidence type="ECO:0000256" key="1">
    <source>
        <dbReference type="SAM" id="Phobius"/>
    </source>
</evidence>
<proteinExistence type="predicted"/>
<dbReference type="RefSeq" id="WP_235851040.1">
    <property type="nucleotide sequence ID" value="NZ_CYGY02000065.1"/>
</dbReference>
<dbReference type="AlphaFoldDB" id="A0A1N7SMY8"/>
<evidence type="ECO:0000313" key="2">
    <source>
        <dbReference type="EMBL" id="SIT48798.1"/>
    </source>
</evidence>
<feature type="transmembrane region" description="Helical" evidence="1">
    <location>
        <begin position="12"/>
        <end position="33"/>
    </location>
</feature>
<name>A0A1N7SMY8_9BURK</name>
<protein>
    <recommendedName>
        <fullName evidence="4">DoxX family protein</fullName>
    </recommendedName>
</protein>
<keyword evidence="1" id="KW-0472">Membrane</keyword>
<accession>A0A1N7SMY8</accession>
<gene>
    <name evidence="2" type="ORF">BN2476_650059</name>
</gene>
<dbReference type="Proteomes" id="UP000195569">
    <property type="component" value="Unassembled WGS sequence"/>
</dbReference>
<dbReference type="EMBL" id="CYGY02000065">
    <property type="protein sequence ID" value="SIT48798.1"/>
    <property type="molecule type" value="Genomic_DNA"/>
</dbReference>
<organism evidence="2 3">
    <name type="scientific">Paraburkholderia piptadeniae</name>
    <dbReference type="NCBI Taxonomy" id="1701573"/>
    <lineage>
        <taxon>Bacteria</taxon>
        <taxon>Pseudomonadati</taxon>
        <taxon>Pseudomonadota</taxon>
        <taxon>Betaproteobacteria</taxon>
        <taxon>Burkholderiales</taxon>
        <taxon>Burkholderiaceae</taxon>
        <taxon>Paraburkholderia</taxon>
    </lineage>
</organism>